<dbReference type="Proteomes" id="UP000023464">
    <property type="component" value="Unassembled WGS sequence"/>
</dbReference>
<dbReference type="PATRIC" id="fig|1393736.3.peg.3684"/>
<evidence type="ECO:0000313" key="2">
    <source>
        <dbReference type="Proteomes" id="UP000023464"/>
    </source>
</evidence>
<name>A0A022PCM7_9GAMM</name>
<protein>
    <recommendedName>
        <fullName evidence="3">Helix-turn-helix transcriptional regulator</fullName>
    </recommendedName>
</protein>
<organism evidence="1 2">
    <name type="scientific">Photorhabdus aegyptia</name>
    <dbReference type="NCBI Taxonomy" id="2805098"/>
    <lineage>
        <taxon>Bacteria</taxon>
        <taxon>Pseudomonadati</taxon>
        <taxon>Pseudomonadota</taxon>
        <taxon>Gammaproteobacteria</taxon>
        <taxon>Enterobacterales</taxon>
        <taxon>Morganellaceae</taxon>
        <taxon>Photorhabdus</taxon>
    </lineage>
</organism>
<reference evidence="1 2" key="1">
    <citation type="submission" date="2014-03" db="EMBL/GenBank/DDBJ databases">
        <title>Draft Genome of Photorhabdus luminescens BA1, an Egyptian Isolate.</title>
        <authorList>
            <person name="Ghazal S."/>
            <person name="Hurst S.G.IV."/>
            <person name="Morris K."/>
            <person name="Thomas K."/>
            <person name="Tisa L.S."/>
        </authorList>
    </citation>
    <scope>NUCLEOTIDE SEQUENCE [LARGE SCALE GENOMIC DNA]</scope>
    <source>
        <strain evidence="1 2">BA1</strain>
    </source>
</reference>
<evidence type="ECO:0008006" key="3">
    <source>
        <dbReference type="Google" id="ProtNLM"/>
    </source>
</evidence>
<dbReference type="AlphaFoldDB" id="A0A022PCM7"/>
<keyword evidence="2" id="KW-1185">Reference proteome</keyword>
<comment type="caution">
    <text evidence="1">The sequence shown here is derived from an EMBL/GenBank/DDBJ whole genome shotgun (WGS) entry which is preliminary data.</text>
</comment>
<accession>A0A022PCM7</accession>
<dbReference type="EMBL" id="JFGV01000065">
    <property type="protein sequence ID" value="EYU13922.1"/>
    <property type="molecule type" value="Genomic_DNA"/>
</dbReference>
<proteinExistence type="predicted"/>
<dbReference type="RefSeq" id="WP_051560843.1">
    <property type="nucleotide sequence ID" value="NZ_CAWLTM010000050.1"/>
</dbReference>
<gene>
    <name evidence="1" type="ORF">BA1DRAFT_03607</name>
</gene>
<evidence type="ECO:0000313" key="1">
    <source>
        <dbReference type="EMBL" id="EYU13922.1"/>
    </source>
</evidence>
<sequence>MDYSRELNISPQVINTMRQSNEPWGIKDKNSCWIFGNQACKDFQNFHSSFDYEGRYDNELPWDGAEFAKEYVIHDQSVIRNKLRVCSLETYIFWKEQNL</sequence>